<reference evidence="1 2" key="1">
    <citation type="journal article" date="2014" name="J Genomics">
        <title>Draft Genome Sequence of the Extremely Halophilic Phototrophic Purple Sulfur Bacterium Halorhodospira halochloris.</title>
        <authorList>
            <person name="Singh K.S."/>
            <person name="Kirksey J."/>
            <person name="Hoff W.D."/>
            <person name="Deole R."/>
        </authorList>
    </citation>
    <scope>NUCLEOTIDE SEQUENCE [LARGE SCALE GENOMIC DNA]</scope>
    <source>
        <strain evidence="1 2">A</strain>
    </source>
</reference>
<dbReference type="AlphaFoldDB" id="W8L2N2"/>
<name>W8L2N2_9GAMM</name>
<evidence type="ECO:0000313" key="1">
    <source>
        <dbReference type="EMBL" id="AHK78175.1"/>
    </source>
</evidence>
<dbReference type="RefSeq" id="WP_025280516.1">
    <property type="nucleotide sequence ID" value="NZ_CP007268.1"/>
</dbReference>
<dbReference type="Pfam" id="PF07751">
    <property type="entry name" value="Abi_2"/>
    <property type="match status" value="1"/>
</dbReference>
<proteinExistence type="predicted"/>
<evidence type="ECO:0000313" key="2">
    <source>
        <dbReference type="Proteomes" id="UP000019442"/>
    </source>
</evidence>
<protein>
    <submittedName>
        <fullName evidence="1">DNA-binding protein</fullName>
    </submittedName>
</protein>
<dbReference type="GO" id="GO:0003677">
    <property type="term" value="F:DNA binding"/>
    <property type="evidence" value="ECO:0007669"/>
    <property type="project" value="UniProtKB-KW"/>
</dbReference>
<dbReference type="OrthoDB" id="5363652at2"/>
<keyword evidence="2" id="KW-1185">Reference proteome</keyword>
<dbReference type="PATRIC" id="fig|1354791.3.peg.816"/>
<dbReference type="InterPro" id="IPR011664">
    <property type="entry name" value="Abi_system_AbiD/AbiF-like"/>
</dbReference>
<dbReference type="KEGG" id="hhc:M911_02160"/>
<accession>W8L2N2</accession>
<dbReference type="Proteomes" id="UP000019442">
    <property type="component" value="Chromosome"/>
</dbReference>
<keyword evidence="1" id="KW-0238">DNA-binding</keyword>
<reference evidence="2" key="2">
    <citation type="submission" date="2014-02" db="EMBL/GenBank/DDBJ databases">
        <title>Draft Genome Sequence of extremely halophilic bacteria Halorhodospira halochloris.</title>
        <authorList>
            <person name="Singh K.S."/>
        </authorList>
    </citation>
    <scope>NUCLEOTIDE SEQUENCE [LARGE SCALE GENOMIC DNA]</scope>
    <source>
        <strain evidence="2">A</strain>
    </source>
</reference>
<organism evidence="1 2">
    <name type="scientific">Ectothiorhodospira haloalkaliphila</name>
    <dbReference type="NCBI Taxonomy" id="421628"/>
    <lineage>
        <taxon>Bacteria</taxon>
        <taxon>Pseudomonadati</taxon>
        <taxon>Pseudomonadota</taxon>
        <taxon>Gammaproteobacteria</taxon>
        <taxon>Chromatiales</taxon>
        <taxon>Ectothiorhodospiraceae</taxon>
        <taxon>Ectothiorhodospira</taxon>
    </lineage>
</organism>
<sequence length="154" mass="17946">MRYDKPPTSIDEQIALLVDRGMYVPSAERAAHYLRHIGYYRLSAYWLPFEHPPVTQGQRSHRFLNQVSFDDVLDRYVFDRKLRLLCLEALERIEVSIRASWVNALALRHGPHAYLDSNHFKCAYEHAGQVAKAASDMGRSSEVFIEHYRGMRPL</sequence>
<gene>
    <name evidence="1" type="ORF">M911_02160</name>
</gene>
<dbReference type="HOGENOM" id="CLU_044962_5_2_6"/>
<dbReference type="EMBL" id="CP007268">
    <property type="protein sequence ID" value="AHK78175.1"/>
    <property type="molecule type" value="Genomic_DNA"/>
</dbReference>